<accession>R7UJH8</accession>
<organism evidence="9">
    <name type="scientific">Capitella teleta</name>
    <name type="common">Polychaete worm</name>
    <dbReference type="NCBI Taxonomy" id="283909"/>
    <lineage>
        <taxon>Eukaryota</taxon>
        <taxon>Metazoa</taxon>
        <taxon>Spiralia</taxon>
        <taxon>Lophotrochozoa</taxon>
        <taxon>Annelida</taxon>
        <taxon>Polychaeta</taxon>
        <taxon>Sedentaria</taxon>
        <taxon>Scolecida</taxon>
        <taxon>Capitellidae</taxon>
        <taxon>Capitella</taxon>
    </lineage>
</organism>
<keyword evidence="3 7" id="KW-1133">Transmembrane helix</keyword>
<feature type="transmembrane region" description="Helical" evidence="7">
    <location>
        <begin position="180"/>
        <end position="202"/>
    </location>
</feature>
<dbReference type="EMBL" id="AMQN01007495">
    <property type="status" value="NOT_ANNOTATED_CDS"/>
    <property type="molecule type" value="Genomic_DNA"/>
</dbReference>
<feature type="domain" description="MARVEL" evidence="8">
    <location>
        <begin position="32"/>
        <end position="267"/>
    </location>
</feature>
<feature type="transmembrane region" description="Helical" evidence="7">
    <location>
        <begin position="209"/>
        <end position="230"/>
    </location>
</feature>
<reference evidence="10" key="3">
    <citation type="submission" date="2015-06" db="UniProtKB">
        <authorList>
            <consortium name="EnsemblMetazoa"/>
        </authorList>
    </citation>
    <scope>IDENTIFICATION</scope>
</reference>
<evidence type="ECO:0000256" key="1">
    <source>
        <dbReference type="ARBA" id="ARBA00004141"/>
    </source>
</evidence>
<evidence type="ECO:0000256" key="5">
    <source>
        <dbReference type="PROSITE-ProRule" id="PRU00581"/>
    </source>
</evidence>
<comment type="subcellular location">
    <subcellularLocation>
        <location evidence="1">Membrane</location>
        <topology evidence="1">Multi-pass membrane protein</topology>
    </subcellularLocation>
</comment>
<dbReference type="AlphaFoldDB" id="R7UJH8"/>
<keyword evidence="4 5" id="KW-0472">Membrane</keyword>
<evidence type="ECO:0000256" key="6">
    <source>
        <dbReference type="SAM" id="MobiDB-lite"/>
    </source>
</evidence>
<dbReference type="InterPro" id="IPR008253">
    <property type="entry name" value="Marvel"/>
</dbReference>
<feature type="transmembrane region" description="Helical" evidence="7">
    <location>
        <begin position="39"/>
        <end position="61"/>
    </location>
</feature>
<proteinExistence type="predicted"/>
<dbReference type="PROSITE" id="PS51225">
    <property type="entry name" value="MARVEL"/>
    <property type="match status" value="1"/>
</dbReference>
<evidence type="ECO:0000256" key="3">
    <source>
        <dbReference type="ARBA" id="ARBA00022989"/>
    </source>
</evidence>
<evidence type="ECO:0000313" key="11">
    <source>
        <dbReference type="Proteomes" id="UP000014760"/>
    </source>
</evidence>
<feature type="compositionally biased region" description="Low complexity" evidence="6">
    <location>
        <begin position="1"/>
        <end position="18"/>
    </location>
</feature>
<feature type="transmembrane region" description="Helical" evidence="7">
    <location>
        <begin position="99"/>
        <end position="116"/>
    </location>
</feature>
<sequence>MTDMPTTYDTKTTTTTTTASSGGGGVSLQKDYVRTIPGILKIVEIVLCLLTFICSIVPYWAPIGGGWVDFVAVTAGIGSTLIFLFNLVSLMHLIPMRDILVVSLITFICSISVPWSSYGGGWVSFVSISTMLSVAILFLFYLFNVYSSINAVPWPFLLLSLLAFISSCVSFWGPGQGWCQFVTCFAFVTTLVYLILHLLNLISRFPGPWLLIELVFYAVYTICFLIAAIVAASKAYLHSAIGASAFFAFAATAVYGVDTFFQFRAYRSGQTEMATGATATTTTTSHTAETGQAQY</sequence>
<dbReference type="HOGENOM" id="CLU_944122_0_0_1"/>
<feature type="transmembrane region" description="Helical" evidence="7">
    <location>
        <begin position="236"/>
        <end position="257"/>
    </location>
</feature>
<evidence type="ECO:0000313" key="9">
    <source>
        <dbReference type="EMBL" id="ELU06263.1"/>
    </source>
</evidence>
<feature type="transmembrane region" description="Helical" evidence="7">
    <location>
        <begin position="67"/>
        <end position="87"/>
    </location>
</feature>
<feature type="region of interest" description="Disordered" evidence="6">
    <location>
        <begin position="1"/>
        <end position="25"/>
    </location>
</feature>
<gene>
    <name evidence="9" type="ORF">CAPTEDRAFT_223707</name>
</gene>
<feature type="transmembrane region" description="Helical" evidence="7">
    <location>
        <begin position="155"/>
        <end position="174"/>
    </location>
</feature>
<dbReference type="GO" id="GO:0016020">
    <property type="term" value="C:membrane"/>
    <property type="evidence" value="ECO:0007669"/>
    <property type="project" value="UniProtKB-SubCell"/>
</dbReference>
<protein>
    <recommendedName>
        <fullName evidence="8">MARVEL domain-containing protein</fullName>
    </recommendedName>
</protein>
<keyword evidence="2 5" id="KW-0812">Transmembrane</keyword>
<feature type="transmembrane region" description="Helical" evidence="7">
    <location>
        <begin position="122"/>
        <end position="143"/>
    </location>
</feature>
<dbReference type="InterPro" id="IPR050578">
    <property type="entry name" value="MARVEL-CKLF_proteins"/>
</dbReference>
<keyword evidence="11" id="KW-1185">Reference proteome</keyword>
<evidence type="ECO:0000256" key="4">
    <source>
        <dbReference type="ARBA" id="ARBA00023136"/>
    </source>
</evidence>
<dbReference type="OrthoDB" id="10028364at2759"/>
<dbReference type="EMBL" id="KB300813">
    <property type="protein sequence ID" value="ELU06263.1"/>
    <property type="molecule type" value="Genomic_DNA"/>
</dbReference>
<reference evidence="11" key="1">
    <citation type="submission" date="2012-12" db="EMBL/GenBank/DDBJ databases">
        <authorList>
            <person name="Hellsten U."/>
            <person name="Grimwood J."/>
            <person name="Chapman J.A."/>
            <person name="Shapiro H."/>
            <person name="Aerts A."/>
            <person name="Otillar R.P."/>
            <person name="Terry A.Y."/>
            <person name="Boore J.L."/>
            <person name="Simakov O."/>
            <person name="Marletaz F."/>
            <person name="Cho S.-J."/>
            <person name="Edsinger-Gonzales E."/>
            <person name="Havlak P."/>
            <person name="Kuo D.-H."/>
            <person name="Larsson T."/>
            <person name="Lv J."/>
            <person name="Arendt D."/>
            <person name="Savage R."/>
            <person name="Osoegawa K."/>
            <person name="de Jong P."/>
            <person name="Lindberg D.R."/>
            <person name="Seaver E.C."/>
            <person name="Weisblat D.A."/>
            <person name="Putnam N.H."/>
            <person name="Grigoriev I.V."/>
            <person name="Rokhsar D.S."/>
        </authorList>
    </citation>
    <scope>NUCLEOTIDE SEQUENCE</scope>
    <source>
        <strain evidence="11">I ESC-2004</strain>
    </source>
</reference>
<evidence type="ECO:0000256" key="2">
    <source>
        <dbReference type="ARBA" id="ARBA00022692"/>
    </source>
</evidence>
<dbReference type="STRING" id="283909.R7UJH8"/>
<dbReference type="Proteomes" id="UP000014760">
    <property type="component" value="Unassembled WGS sequence"/>
</dbReference>
<evidence type="ECO:0000259" key="8">
    <source>
        <dbReference type="PROSITE" id="PS51225"/>
    </source>
</evidence>
<evidence type="ECO:0000313" key="10">
    <source>
        <dbReference type="EnsemblMetazoa" id="CapteP223707"/>
    </source>
</evidence>
<dbReference type="EnsemblMetazoa" id="CapteT223707">
    <property type="protein sequence ID" value="CapteP223707"/>
    <property type="gene ID" value="CapteG223707"/>
</dbReference>
<dbReference type="OMA" id="MYATAFI"/>
<name>R7UJH8_CAPTE</name>
<dbReference type="PANTHER" id="PTHR22776:SF49">
    <property type="entry name" value="MARVEL DOMAIN-CONTAINING PROTEIN"/>
    <property type="match status" value="1"/>
</dbReference>
<reference evidence="9 11" key="2">
    <citation type="journal article" date="2013" name="Nature">
        <title>Insights into bilaterian evolution from three spiralian genomes.</title>
        <authorList>
            <person name="Simakov O."/>
            <person name="Marletaz F."/>
            <person name="Cho S.J."/>
            <person name="Edsinger-Gonzales E."/>
            <person name="Havlak P."/>
            <person name="Hellsten U."/>
            <person name="Kuo D.H."/>
            <person name="Larsson T."/>
            <person name="Lv J."/>
            <person name="Arendt D."/>
            <person name="Savage R."/>
            <person name="Osoegawa K."/>
            <person name="de Jong P."/>
            <person name="Grimwood J."/>
            <person name="Chapman J.A."/>
            <person name="Shapiro H."/>
            <person name="Aerts A."/>
            <person name="Otillar R.P."/>
            <person name="Terry A.Y."/>
            <person name="Boore J.L."/>
            <person name="Grigoriev I.V."/>
            <person name="Lindberg D.R."/>
            <person name="Seaver E.C."/>
            <person name="Weisblat D.A."/>
            <person name="Putnam N.H."/>
            <person name="Rokhsar D.S."/>
        </authorList>
    </citation>
    <scope>NUCLEOTIDE SEQUENCE</scope>
    <source>
        <strain evidence="9 11">I ESC-2004</strain>
    </source>
</reference>
<dbReference type="PANTHER" id="PTHR22776">
    <property type="entry name" value="MARVEL-CONTAINING POTENTIAL LIPID RAFT-ASSOCIATED PROTEIN"/>
    <property type="match status" value="1"/>
</dbReference>
<evidence type="ECO:0000256" key="7">
    <source>
        <dbReference type="SAM" id="Phobius"/>
    </source>
</evidence>